<protein>
    <submittedName>
        <fullName evidence="2">Helix-turn-helix domain-containing protein</fullName>
    </submittedName>
</protein>
<gene>
    <name evidence="2" type="ORF">FDA94_17060</name>
</gene>
<dbReference type="EMBL" id="SZQA01000015">
    <property type="protein sequence ID" value="TKK87535.1"/>
    <property type="molecule type" value="Genomic_DNA"/>
</dbReference>
<keyword evidence="3" id="KW-1185">Reference proteome</keyword>
<evidence type="ECO:0000313" key="2">
    <source>
        <dbReference type="EMBL" id="TKK87535.1"/>
    </source>
</evidence>
<dbReference type="RefSeq" id="WP_137248051.1">
    <property type="nucleotide sequence ID" value="NZ_SZQA01000015.1"/>
</dbReference>
<name>A0A4U3ME97_9ACTN</name>
<sequence length="272" mass="29997">MDRNGLADFLRTRRARLKPRDVGLPDGARRRTAGLRRQEVAELAGMSVDYYIRLEQGRGPHPSRQILNALARALMLNADERAHLCNLAGEAPARPGVAPTPPQGVLELLATLTDIPAYVLDDGFDVLAANPMALHLIPYLQVGGNEMRGIFAGPVHREVCRHADSFAAAAVRELRAASATRPELMDLVAELAARSPLFTGLWAAHDVEIRRELRKQLLHEVVGEIDVRRQILAIPDSGQRLIMYVPIPGTGAQEALRRVRELLERRGYARSG</sequence>
<dbReference type="SUPFAM" id="SSF47413">
    <property type="entry name" value="lambda repressor-like DNA-binding domains"/>
    <property type="match status" value="1"/>
</dbReference>
<dbReference type="SMART" id="SM00530">
    <property type="entry name" value="HTH_XRE"/>
    <property type="match status" value="1"/>
</dbReference>
<dbReference type="PANTHER" id="PTHR35010">
    <property type="entry name" value="BLL4672 PROTEIN-RELATED"/>
    <property type="match status" value="1"/>
</dbReference>
<dbReference type="InterPro" id="IPR010982">
    <property type="entry name" value="Lambda_DNA-bd_dom_sf"/>
</dbReference>
<feature type="domain" description="HTH cro/C1-type" evidence="1">
    <location>
        <begin position="33"/>
        <end position="81"/>
    </location>
</feature>
<dbReference type="Pfam" id="PF13560">
    <property type="entry name" value="HTH_31"/>
    <property type="match status" value="1"/>
</dbReference>
<proteinExistence type="predicted"/>
<organism evidence="2 3">
    <name type="scientific">Herbidospora galbida</name>
    <dbReference type="NCBI Taxonomy" id="2575442"/>
    <lineage>
        <taxon>Bacteria</taxon>
        <taxon>Bacillati</taxon>
        <taxon>Actinomycetota</taxon>
        <taxon>Actinomycetes</taxon>
        <taxon>Streptosporangiales</taxon>
        <taxon>Streptosporangiaceae</taxon>
        <taxon>Herbidospora</taxon>
    </lineage>
</organism>
<accession>A0A4U3ME97</accession>
<dbReference type="CDD" id="cd00093">
    <property type="entry name" value="HTH_XRE"/>
    <property type="match status" value="1"/>
</dbReference>
<dbReference type="Pfam" id="PF17765">
    <property type="entry name" value="MLTR_LBD"/>
    <property type="match status" value="1"/>
</dbReference>
<evidence type="ECO:0000259" key="1">
    <source>
        <dbReference type="PROSITE" id="PS50943"/>
    </source>
</evidence>
<dbReference type="Proteomes" id="UP000308705">
    <property type="component" value="Unassembled WGS sequence"/>
</dbReference>
<dbReference type="PROSITE" id="PS50943">
    <property type="entry name" value="HTH_CROC1"/>
    <property type="match status" value="1"/>
</dbReference>
<comment type="caution">
    <text evidence="2">The sequence shown here is derived from an EMBL/GenBank/DDBJ whole genome shotgun (WGS) entry which is preliminary data.</text>
</comment>
<dbReference type="PANTHER" id="PTHR35010:SF2">
    <property type="entry name" value="BLL4672 PROTEIN"/>
    <property type="match status" value="1"/>
</dbReference>
<dbReference type="Gene3D" id="3.30.450.180">
    <property type="match status" value="1"/>
</dbReference>
<reference evidence="2 3" key="1">
    <citation type="submission" date="2019-04" db="EMBL/GenBank/DDBJ databases">
        <title>Herbidospora sp. NEAU-GS14.nov., a novel actinomycete isolated from soil.</title>
        <authorList>
            <person name="Han L."/>
        </authorList>
    </citation>
    <scope>NUCLEOTIDE SEQUENCE [LARGE SCALE GENOMIC DNA]</scope>
    <source>
        <strain evidence="2 3">NEAU-GS14</strain>
    </source>
</reference>
<evidence type="ECO:0000313" key="3">
    <source>
        <dbReference type="Proteomes" id="UP000308705"/>
    </source>
</evidence>
<dbReference type="OrthoDB" id="4336585at2"/>
<dbReference type="Gene3D" id="1.10.260.40">
    <property type="entry name" value="lambda repressor-like DNA-binding domains"/>
    <property type="match status" value="1"/>
</dbReference>
<dbReference type="AlphaFoldDB" id="A0A4U3ME97"/>
<dbReference type="InterPro" id="IPR001387">
    <property type="entry name" value="Cro/C1-type_HTH"/>
</dbReference>
<dbReference type="InterPro" id="IPR041413">
    <property type="entry name" value="MLTR_LBD"/>
</dbReference>
<dbReference type="GO" id="GO:0003677">
    <property type="term" value="F:DNA binding"/>
    <property type="evidence" value="ECO:0007669"/>
    <property type="project" value="InterPro"/>
</dbReference>